<dbReference type="EMBL" id="MGHC01000011">
    <property type="protein sequence ID" value="OGM60111.1"/>
    <property type="molecule type" value="Genomic_DNA"/>
</dbReference>
<feature type="transmembrane region" description="Helical" evidence="8">
    <location>
        <begin position="95"/>
        <end position="116"/>
    </location>
</feature>
<organism evidence="9 10">
    <name type="scientific">Candidatus Woesebacteria bacterium RIFCSPLOWO2_01_FULL_39_10</name>
    <dbReference type="NCBI Taxonomy" id="1802516"/>
    <lineage>
        <taxon>Bacteria</taxon>
        <taxon>Candidatus Woeseibacteriota</taxon>
    </lineage>
</organism>
<feature type="transmembrane region" description="Helical" evidence="8">
    <location>
        <begin position="342"/>
        <end position="359"/>
    </location>
</feature>
<feature type="transmembrane region" description="Helical" evidence="8">
    <location>
        <begin position="123"/>
        <end position="141"/>
    </location>
</feature>
<evidence type="ECO:0000256" key="7">
    <source>
        <dbReference type="ARBA" id="ARBA00023136"/>
    </source>
</evidence>
<comment type="subcellular location">
    <subcellularLocation>
        <location evidence="1">Cell membrane</location>
        <topology evidence="1">Multi-pass membrane protein</topology>
    </subcellularLocation>
</comment>
<dbReference type="PANTHER" id="PTHR33908">
    <property type="entry name" value="MANNOSYLTRANSFERASE YKCB-RELATED"/>
    <property type="match status" value="1"/>
</dbReference>
<dbReference type="GO" id="GO:0009103">
    <property type="term" value="P:lipopolysaccharide biosynthetic process"/>
    <property type="evidence" value="ECO:0007669"/>
    <property type="project" value="UniProtKB-ARBA"/>
</dbReference>
<keyword evidence="2" id="KW-1003">Cell membrane</keyword>
<evidence type="ECO:0000256" key="5">
    <source>
        <dbReference type="ARBA" id="ARBA00022692"/>
    </source>
</evidence>
<reference evidence="9 10" key="1">
    <citation type="journal article" date="2016" name="Nat. Commun.">
        <title>Thousands of microbial genomes shed light on interconnected biogeochemical processes in an aquifer system.</title>
        <authorList>
            <person name="Anantharaman K."/>
            <person name="Brown C.T."/>
            <person name="Hug L.A."/>
            <person name="Sharon I."/>
            <person name="Castelle C.J."/>
            <person name="Probst A.J."/>
            <person name="Thomas B.C."/>
            <person name="Singh A."/>
            <person name="Wilkins M.J."/>
            <person name="Karaoz U."/>
            <person name="Brodie E.L."/>
            <person name="Williams K.H."/>
            <person name="Hubbard S.S."/>
            <person name="Banfield J.F."/>
        </authorList>
    </citation>
    <scope>NUCLEOTIDE SEQUENCE [LARGE SCALE GENOMIC DNA]</scope>
</reference>
<evidence type="ECO:0000313" key="9">
    <source>
        <dbReference type="EMBL" id="OGM60111.1"/>
    </source>
</evidence>
<keyword evidence="5 8" id="KW-0812">Transmembrane</keyword>
<gene>
    <name evidence="9" type="ORF">A3A75_01775</name>
</gene>
<evidence type="ECO:0000256" key="8">
    <source>
        <dbReference type="SAM" id="Phobius"/>
    </source>
</evidence>
<keyword evidence="6 8" id="KW-1133">Transmembrane helix</keyword>
<keyword evidence="4" id="KW-0808">Transferase</keyword>
<feature type="transmembrane region" description="Helical" evidence="8">
    <location>
        <begin position="398"/>
        <end position="417"/>
    </location>
</feature>
<feature type="transmembrane region" description="Helical" evidence="8">
    <location>
        <begin position="195"/>
        <end position="214"/>
    </location>
</feature>
<dbReference type="InterPro" id="IPR050297">
    <property type="entry name" value="LipidA_mod_glycosyltrf_83"/>
</dbReference>
<comment type="caution">
    <text evidence="9">The sequence shown here is derived from an EMBL/GenBank/DDBJ whole genome shotgun (WGS) entry which is preliminary data.</text>
</comment>
<dbReference type="AlphaFoldDB" id="A0A1F8B7X2"/>
<dbReference type="Proteomes" id="UP000179018">
    <property type="component" value="Unassembled WGS sequence"/>
</dbReference>
<feature type="transmembrane region" description="Helical" evidence="8">
    <location>
        <begin position="147"/>
        <end position="165"/>
    </location>
</feature>
<evidence type="ECO:0000256" key="3">
    <source>
        <dbReference type="ARBA" id="ARBA00022676"/>
    </source>
</evidence>
<evidence type="ECO:0008006" key="11">
    <source>
        <dbReference type="Google" id="ProtNLM"/>
    </source>
</evidence>
<name>A0A1F8B7X2_9BACT</name>
<keyword evidence="7 8" id="KW-0472">Membrane</keyword>
<evidence type="ECO:0000256" key="6">
    <source>
        <dbReference type="ARBA" id="ARBA00022989"/>
    </source>
</evidence>
<protein>
    <recommendedName>
        <fullName evidence="11">Glycosyltransferase RgtA/B/C/D-like domain-containing protein</fullName>
    </recommendedName>
</protein>
<evidence type="ECO:0000256" key="2">
    <source>
        <dbReference type="ARBA" id="ARBA00022475"/>
    </source>
</evidence>
<feature type="transmembrane region" description="Helical" evidence="8">
    <location>
        <begin position="12"/>
        <end position="29"/>
    </location>
</feature>
<feature type="transmembrane region" description="Helical" evidence="8">
    <location>
        <begin position="221"/>
        <end position="241"/>
    </location>
</feature>
<feature type="transmembrane region" description="Helical" evidence="8">
    <location>
        <begin position="172"/>
        <end position="189"/>
    </location>
</feature>
<proteinExistence type="predicted"/>
<accession>A0A1F8B7X2</accession>
<keyword evidence="3" id="KW-0328">Glycosyltransferase</keyword>
<dbReference type="PANTHER" id="PTHR33908:SF11">
    <property type="entry name" value="MEMBRANE PROTEIN"/>
    <property type="match status" value="1"/>
</dbReference>
<sequence length="548" mass="64016">MAFLIGKLWKKEIFYILLIFGVALFARFYKLSQHPVSLSMDEVSIGYNAYSILKTGRDEWGQSFPLAFRSVGDYKPPVNIYLTVPSIAFFGLTEFAVRAPVALLGSLSVIVFIFLLKELEVKRIGYLFGGFWLAIVAWHIHFSRGSFEAVTALFFILLGVLWFLICIRKKSLIYFSFSLALFALSLWAYHAERLFTPFFLLFLLFIYRKDLGFLVKKKEKLFISLIPFIVLIIPFIHLTFFTKVVQERAISTSILREQSLIRELNYGKYQSTGEAVFDNDLYLIFRHFLGKYLNYFDLRFWFWKGMQYTPPGFLDVGLFYAVDILVILVGIYSLIIHKNKNLRSLAIFWFFVGPIPAAFTMNEQHPLRALIWIPFFGISAAAGFEATYNFLKRNKKYLFVYVLLLLINIIYFADIYLRQFPRFFSESWQYGYKEISLYVCQNQDRYDNIYITDTFGSIVPNNTGLPGLYILFYCKIDPTAHFTFNSGFEKIKIKRMVWDKDNFPENSLVIGSYWDLPPDKVEKSMIVKKVDYPSGKPAFIFVDTTRRS</sequence>
<dbReference type="GO" id="GO:0016763">
    <property type="term" value="F:pentosyltransferase activity"/>
    <property type="evidence" value="ECO:0007669"/>
    <property type="project" value="TreeGrafter"/>
</dbReference>
<dbReference type="STRING" id="1802516.A3A75_01775"/>
<evidence type="ECO:0000313" key="10">
    <source>
        <dbReference type="Proteomes" id="UP000179018"/>
    </source>
</evidence>
<feature type="transmembrane region" description="Helical" evidence="8">
    <location>
        <begin position="316"/>
        <end position="335"/>
    </location>
</feature>
<feature type="transmembrane region" description="Helical" evidence="8">
    <location>
        <begin position="371"/>
        <end position="391"/>
    </location>
</feature>
<evidence type="ECO:0000256" key="1">
    <source>
        <dbReference type="ARBA" id="ARBA00004651"/>
    </source>
</evidence>
<evidence type="ECO:0000256" key="4">
    <source>
        <dbReference type="ARBA" id="ARBA00022679"/>
    </source>
</evidence>
<dbReference type="GO" id="GO:0005886">
    <property type="term" value="C:plasma membrane"/>
    <property type="evidence" value="ECO:0007669"/>
    <property type="project" value="UniProtKB-SubCell"/>
</dbReference>